<protein>
    <recommendedName>
        <fullName evidence="4">Transmembrane protein</fullName>
    </recommendedName>
</protein>
<dbReference type="EMBL" id="REGN01001556">
    <property type="protein sequence ID" value="RNA33901.1"/>
    <property type="molecule type" value="Genomic_DNA"/>
</dbReference>
<reference evidence="2 3" key="1">
    <citation type="journal article" date="2018" name="Sci. Rep.">
        <title>Genomic signatures of local adaptation to the degree of environmental predictability in rotifers.</title>
        <authorList>
            <person name="Franch-Gras L."/>
            <person name="Hahn C."/>
            <person name="Garcia-Roger E.M."/>
            <person name="Carmona M.J."/>
            <person name="Serra M."/>
            <person name="Gomez A."/>
        </authorList>
    </citation>
    <scope>NUCLEOTIDE SEQUENCE [LARGE SCALE GENOMIC DNA]</scope>
    <source>
        <strain evidence="2">HYR1</strain>
    </source>
</reference>
<evidence type="ECO:0000313" key="3">
    <source>
        <dbReference type="Proteomes" id="UP000276133"/>
    </source>
</evidence>
<name>A0A3M7SDN8_BRAPC</name>
<dbReference type="Proteomes" id="UP000276133">
    <property type="component" value="Unassembled WGS sequence"/>
</dbReference>
<accession>A0A3M7SDN8</accession>
<evidence type="ECO:0000313" key="2">
    <source>
        <dbReference type="EMBL" id="RNA33901.1"/>
    </source>
</evidence>
<keyword evidence="1" id="KW-0472">Membrane</keyword>
<keyword evidence="3" id="KW-1185">Reference proteome</keyword>
<organism evidence="2 3">
    <name type="scientific">Brachionus plicatilis</name>
    <name type="common">Marine rotifer</name>
    <name type="synonym">Brachionus muelleri</name>
    <dbReference type="NCBI Taxonomy" id="10195"/>
    <lineage>
        <taxon>Eukaryota</taxon>
        <taxon>Metazoa</taxon>
        <taxon>Spiralia</taxon>
        <taxon>Gnathifera</taxon>
        <taxon>Rotifera</taxon>
        <taxon>Eurotatoria</taxon>
        <taxon>Monogononta</taxon>
        <taxon>Pseudotrocha</taxon>
        <taxon>Ploima</taxon>
        <taxon>Brachionidae</taxon>
        <taxon>Brachionus</taxon>
    </lineage>
</organism>
<dbReference type="AlphaFoldDB" id="A0A3M7SDN8"/>
<feature type="transmembrane region" description="Helical" evidence="1">
    <location>
        <begin position="36"/>
        <end position="59"/>
    </location>
</feature>
<gene>
    <name evidence="2" type="ORF">BpHYR1_024480</name>
</gene>
<proteinExistence type="predicted"/>
<keyword evidence="1" id="KW-1133">Transmembrane helix</keyword>
<keyword evidence="1" id="KW-0812">Transmembrane</keyword>
<comment type="caution">
    <text evidence="2">The sequence shown here is derived from an EMBL/GenBank/DDBJ whole genome shotgun (WGS) entry which is preliminary data.</text>
</comment>
<evidence type="ECO:0008006" key="4">
    <source>
        <dbReference type="Google" id="ProtNLM"/>
    </source>
</evidence>
<sequence>MKGKKKLEWIKSLSQKLVNTNFLVNFWLRNCGEQFFYLWGLANCISLFKLVLSMSFLAIKASINKINKNKKNYLEKNEQNLGLLNLKPKQYLKPLVELHE</sequence>
<evidence type="ECO:0000256" key="1">
    <source>
        <dbReference type="SAM" id="Phobius"/>
    </source>
</evidence>